<feature type="region of interest" description="Disordered" evidence="1">
    <location>
        <begin position="490"/>
        <end position="517"/>
    </location>
</feature>
<evidence type="ECO:0008006" key="4">
    <source>
        <dbReference type="Google" id="ProtNLM"/>
    </source>
</evidence>
<accession>A0AA40SPQ4</accession>
<evidence type="ECO:0000256" key="1">
    <source>
        <dbReference type="SAM" id="MobiDB-lite"/>
    </source>
</evidence>
<evidence type="ECO:0000313" key="3">
    <source>
        <dbReference type="Proteomes" id="UP000549113"/>
    </source>
</evidence>
<dbReference type="AlphaFoldDB" id="A0AA40SPQ4"/>
<comment type="caution">
    <text evidence="2">The sequence shown here is derived from an EMBL/GenBank/DDBJ whole genome shotgun (WGS) entry which is preliminary data.</text>
</comment>
<sequence length="602" mass="66779">MFLAPVILRTHKPDPTLTSFEIIPNTYVIGGAIQSLVSRRTVLGLHGTGSWRGKLLADLSDASYLLSSARTDTWERTGEDLRGSVTIYMWDRVSQEVAVLADPLGAGIVYRFDDGKDYAVSSDLRSLVRFLESRGKKLTRSAKYAACLIVTGCGGLYPSSYEEIDSLDHFQYLLFSRSTVRVGSYSIKQRVLNNENTYEDDLLETYQEILDCTQAAADAKHENKIAHLTGGFDSRVVLAALLKLGRQDDFKYYCLPSPKVDRDVAEGLALAFNLRMTEWSGANWSILPGSVDEQFLGSMVRSEGILPSAPDIGMITAGSLMLQGGYGEFYRAYYYKDMAAAVKAGPVALAAQMWGGRGYPAEGVESIFAQEYADDVALRLGKLVDEGLEHGVRADAIPDYLFMRVRNRYFVGNQSREWSGIGSQFDTLYGFGGLSATYKLDFDTRKSNVFGFDLLNMLNPSLIRYPYAKPAFDWKYKQLRQVPDVLQFDTSASPQIDARPGTRAARRNGSSPAAPSDTQIERANRLNIPANRIAQVDYAAPRLLPMIEEAKEHDPAFSSVFNMDALMAKINAPTQTSADINLILTMYSSCLWLTGKDKDVWP</sequence>
<dbReference type="RefSeq" id="WP_183499713.1">
    <property type="nucleotide sequence ID" value="NZ_BAABCO010000002.1"/>
</dbReference>
<dbReference type="EMBL" id="JACIFH010000001">
    <property type="protein sequence ID" value="MBB4140135.1"/>
    <property type="molecule type" value="Genomic_DNA"/>
</dbReference>
<protein>
    <recommendedName>
        <fullName evidence="4">Asparagine synthetase domain-containing protein</fullName>
    </recommendedName>
</protein>
<reference evidence="2 3" key="1">
    <citation type="submission" date="2020-08" db="EMBL/GenBank/DDBJ databases">
        <title>Sequencing the genomes of 1000 actinobacteria strains.</title>
        <authorList>
            <person name="Klenk H.-P."/>
        </authorList>
    </citation>
    <scope>NUCLEOTIDE SEQUENCE [LARGE SCALE GENOMIC DNA]</scope>
    <source>
        <strain evidence="2 3">DSM 19600</strain>
    </source>
</reference>
<gene>
    <name evidence="2" type="ORF">BKA10_001929</name>
</gene>
<dbReference type="Proteomes" id="UP000549113">
    <property type="component" value="Unassembled WGS sequence"/>
</dbReference>
<feature type="compositionally biased region" description="Polar residues" evidence="1">
    <location>
        <begin position="508"/>
        <end position="517"/>
    </location>
</feature>
<evidence type="ECO:0000313" key="2">
    <source>
        <dbReference type="EMBL" id="MBB4140135.1"/>
    </source>
</evidence>
<name>A0AA40SPQ4_9MICO</name>
<proteinExistence type="predicted"/>
<keyword evidence="3" id="KW-1185">Reference proteome</keyword>
<organism evidence="2 3">
    <name type="scientific">Microbacterium invictum</name>
    <dbReference type="NCBI Taxonomy" id="515415"/>
    <lineage>
        <taxon>Bacteria</taxon>
        <taxon>Bacillati</taxon>
        <taxon>Actinomycetota</taxon>
        <taxon>Actinomycetes</taxon>
        <taxon>Micrococcales</taxon>
        <taxon>Microbacteriaceae</taxon>
        <taxon>Microbacterium</taxon>
    </lineage>
</organism>